<protein>
    <submittedName>
        <fullName evidence="1">Uncharacterized protein</fullName>
    </submittedName>
</protein>
<proteinExistence type="predicted"/>
<name>A0A397UL46_9GLOM</name>
<dbReference type="Proteomes" id="UP000266673">
    <property type="component" value="Unassembled WGS sequence"/>
</dbReference>
<evidence type="ECO:0000313" key="1">
    <source>
        <dbReference type="EMBL" id="RIB10864.1"/>
    </source>
</evidence>
<comment type="caution">
    <text evidence="1">The sequence shown here is derived from an EMBL/GenBank/DDBJ whole genome shotgun (WGS) entry which is preliminary data.</text>
</comment>
<dbReference type="SUPFAM" id="SSF101908">
    <property type="entry name" value="Putative isomerase YbhE"/>
    <property type="match status" value="1"/>
</dbReference>
<dbReference type="AlphaFoldDB" id="A0A397UL46"/>
<dbReference type="EMBL" id="QKWP01001202">
    <property type="protein sequence ID" value="RIB10864.1"/>
    <property type="molecule type" value="Genomic_DNA"/>
</dbReference>
<gene>
    <name evidence="1" type="ORF">C2G38_154392</name>
</gene>
<organism evidence="1 2">
    <name type="scientific">Gigaspora rosea</name>
    <dbReference type="NCBI Taxonomy" id="44941"/>
    <lineage>
        <taxon>Eukaryota</taxon>
        <taxon>Fungi</taxon>
        <taxon>Fungi incertae sedis</taxon>
        <taxon>Mucoromycota</taxon>
        <taxon>Glomeromycotina</taxon>
        <taxon>Glomeromycetes</taxon>
        <taxon>Diversisporales</taxon>
        <taxon>Gigasporaceae</taxon>
        <taxon>Gigaspora</taxon>
    </lineage>
</organism>
<keyword evidence="2" id="KW-1185">Reference proteome</keyword>
<evidence type="ECO:0000313" key="2">
    <source>
        <dbReference type="Proteomes" id="UP000266673"/>
    </source>
</evidence>
<sequence length="504" mass="58894">MSIWDITKYFAISPEGDFIVEFDKIEFKLQAYIVELDNDSSIEDDHKLSRKKLSLVSTTFEPTDKSLLDSFKDFKDKAKARWSIAVSDKLASTLEVRLLAISCIGFSEMTHYKDSSSIVMPKEIPENSNVKPEEEIPEIPENGRNSVLIINKINNNNNYSVSFIDGKELPIRYGGIVKLFSKQDHQKDEKDKQTIGENCQNVEHFLILLKVSGIYKYHIDMNKSISNIQKLKYPRRLYKAMINNINMIANETYKYIFTCDYLKASLNRYYFLVDTMIEDNGYIELYDLRTNQLVNTFQRQILSKELMVETLTLSYAISNNNKLLAYISKTIKGIVIYSIECSFKIVELADILTETSSMIIEFFHNDEKLLIYRSENEWTVWNIYGSFRDSVKLENPGPELEVQIPLFKDDAIERSNSFIVANEGNKLVIYDDLIIDKYLKHLKTNGEQVWSQPSWVDKSELDEYYNVLEPWWLFYPIDSRHSFFLDEKKRKIAFNWTPFNSSLA</sequence>
<accession>A0A397UL46</accession>
<reference evidence="1 2" key="1">
    <citation type="submission" date="2018-06" db="EMBL/GenBank/DDBJ databases">
        <title>Comparative genomics reveals the genomic features of Rhizophagus irregularis, R. cerebriforme, R. diaphanum and Gigaspora rosea, and their symbiotic lifestyle signature.</title>
        <authorList>
            <person name="Morin E."/>
            <person name="San Clemente H."/>
            <person name="Chen E.C.H."/>
            <person name="De La Providencia I."/>
            <person name="Hainaut M."/>
            <person name="Kuo A."/>
            <person name="Kohler A."/>
            <person name="Murat C."/>
            <person name="Tang N."/>
            <person name="Roy S."/>
            <person name="Loubradou J."/>
            <person name="Henrissat B."/>
            <person name="Grigoriev I.V."/>
            <person name="Corradi N."/>
            <person name="Roux C."/>
            <person name="Martin F.M."/>
        </authorList>
    </citation>
    <scope>NUCLEOTIDE SEQUENCE [LARGE SCALE GENOMIC DNA]</scope>
    <source>
        <strain evidence="1 2">DAOM 194757</strain>
    </source>
</reference>
<dbReference type="OrthoDB" id="2323502at2759"/>